<feature type="compositionally biased region" description="Basic and acidic residues" evidence="1">
    <location>
        <begin position="506"/>
        <end position="521"/>
    </location>
</feature>
<dbReference type="AlphaFoldDB" id="A0A4Q7KXN0"/>
<dbReference type="RefSeq" id="WP_242613263.1">
    <property type="nucleotide sequence ID" value="NZ_SGWQ01000003.1"/>
</dbReference>
<keyword evidence="2" id="KW-1133">Transmembrane helix</keyword>
<protein>
    <submittedName>
        <fullName evidence="3">Uncharacterized protein</fullName>
    </submittedName>
</protein>
<keyword evidence="2" id="KW-0472">Membrane</keyword>
<feature type="compositionally biased region" description="Basic and acidic residues" evidence="1">
    <location>
        <begin position="50"/>
        <end position="62"/>
    </location>
</feature>
<evidence type="ECO:0000313" key="3">
    <source>
        <dbReference type="EMBL" id="RZS40761.1"/>
    </source>
</evidence>
<feature type="transmembrane region" description="Helical" evidence="2">
    <location>
        <begin position="7"/>
        <end position="26"/>
    </location>
</feature>
<evidence type="ECO:0000256" key="1">
    <source>
        <dbReference type="SAM" id="MobiDB-lite"/>
    </source>
</evidence>
<keyword evidence="4" id="KW-1185">Reference proteome</keyword>
<feature type="region of interest" description="Disordered" evidence="1">
    <location>
        <begin position="48"/>
        <end position="95"/>
    </location>
</feature>
<feature type="region of interest" description="Disordered" evidence="1">
    <location>
        <begin position="143"/>
        <end position="411"/>
    </location>
</feature>
<feature type="compositionally biased region" description="Basic and acidic residues" evidence="1">
    <location>
        <begin position="435"/>
        <end position="445"/>
    </location>
</feature>
<sequence>MPIFTQVWLWSLTSFVVGALLTWVLIARPARKRVAELERDRAAARRRAREQREQAELARAEEYPIESASREDEDFDPARLGGYGSEPERAGDAGTQFLPYAGAGAAGLAGGAIAGSVLGDADQHDPAAARTEYTEYPIQEHDDQAAQRGQLSLSTSSGPSGEAGGGALSGSLDTSYAPPEPPEVGPDTELADGPATQIAGRPFVTGGMPQSSSRFQESDLLAPAEVEEPAGGRDWFAEVGEPGTSEPADEPVAAEVRDENLVEDVDESEEVDEGGTVFTQRTTPVSAELIREIDEAPAPGEQASEEAAEPGAISAALSPGGVPPESATDYLDTSAESTQFVAAQGESPSGELTETVDPERTTTVDPAALEQERQAAEQTVEAEPVEQTQAVPQTVSEAAEPTRSIFEPNRTVEENTQAVDHATVMPAPDQQPIEHLNRPLDEPERTQAAPLPVRRPGASALAQRIKQSASPSRPQPAAPPRQRDVSGEASASEPTRSLFEPMIPAKDLEPHPPRESREVHRSPAAGRAGGQTTTFVPPGPFGPGSAMPLAGGASPSSEFTIKASVTALRYCTPESPDFGRTVAEVWFRSVDDAEKVGFRPLS</sequence>
<feature type="compositionally biased region" description="Polar residues" evidence="1">
    <location>
        <begin position="334"/>
        <end position="352"/>
    </location>
</feature>
<organism evidence="3 4">
    <name type="scientific">Herbihabitans rhizosphaerae</name>
    <dbReference type="NCBI Taxonomy" id="1872711"/>
    <lineage>
        <taxon>Bacteria</taxon>
        <taxon>Bacillati</taxon>
        <taxon>Actinomycetota</taxon>
        <taxon>Actinomycetes</taxon>
        <taxon>Pseudonocardiales</taxon>
        <taxon>Pseudonocardiaceae</taxon>
        <taxon>Herbihabitans</taxon>
    </lineage>
</organism>
<feature type="compositionally biased region" description="Polar residues" evidence="1">
    <location>
        <begin position="386"/>
        <end position="396"/>
    </location>
</feature>
<proteinExistence type="predicted"/>
<feature type="compositionally biased region" description="Acidic residues" evidence="1">
    <location>
        <begin position="261"/>
        <end position="273"/>
    </location>
</feature>
<dbReference type="Proteomes" id="UP000294257">
    <property type="component" value="Unassembled WGS sequence"/>
</dbReference>
<reference evidence="3 4" key="1">
    <citation type="submission" date="2019-02" db="EMBL/GenBank/DDBJ databases">
        <title>Genomic Encyclopedia of Type Strains, Phase IV (KMG-IV): sequencing the most valuable type-strain genomes for metagenomic binning, comparative biology and taxonomic classification.</title>
        <authorList>
            <person name="Goeker M."/>
        </authorList>
    </citation>
    <scope>NUCLEOTIDE SEQUENCE [LARGE SCALE GENOMIC DNA]</scope>
    <source>
        <strain evidence="3 4">DSM 101727</strain>
    </source>
</reference>
<evidence type="ECO:0000313" key="4">
    <source>
        <dbReference type="Proteomes" id="UP000294257"/>
    </source>
</evidence>
<evidence type="ECO:0000256" key="2">
    <source>
        <dbReference type="SAM" id="Phobius"/>
    </source>
</evidence>
<gene>
    <name evidence="3" type="ORF">EV193_10374</name>
</gene>
<name>A0A4Q7KXN0_9PSEU</name>
<feature type="region of interest" description="Disordered" evidence="1">
    <location>
        <begin position="424"/>
        <end position="556"/>
    </location>
</feature>
<comment type="caution">
    <text evidence="3">The sequence shown here is derived from an EMBL/GenBank/DDBJ whole genome shotgun (WGS) entry which is preliminary data.</text>
</comment>
<dbReference type="EMBL" id="SGWQ01000003">
    <property type="protein sequence ID" value="RZS40761.1"/>
    <property type="molecule type" value="Genomic_DNA"/>
</dbReference>
<keyword evidence="2" id="KW-0812">Transmembrane</keyword>
<accession>A0A4Q7KXN0</accession>